<gene>
    <name evidence="1" type="ORF">pipiens_018805</name>
</gene>
<evidence type="ECO:0000313" key="2">
    <source>
        <dbReference type="Proteomes" id="UP001562425"/>
    </source>
</evidence>
<name>A0ABD1DZQ8_CULPP</name>
<evidence type="ECO:0000313" key="1">
    <source>
        <dbReference type="EMBL" id="KAL1404585.1"/>
    </source>
</evidence>
<dbReference type="AlphaFoldDB" id="A0ABD1DZQ8"/>
<comment type="caution">
    <text evidence="1">The sequence shown here is derived from an EMBL/GenBank/DDBJ whole genome shotgun (WGS) entry which is preliminary data.</text>
</comment>
<organism evidence="1 2">
    <name type="scientific">Culex pipiens pipiens</name>
    <name type="common">Northern house mosquito</name>
    <dbReference type="NCBI Taxonomy" id="38569"/>
    <lineage>
        <taxon>Eukaryota</taxon>
        <taxon>Metazoa</taxon>
        <taxon>Ecdysozoa</taxon>
        <taxon>Arthropoda</taxon>
        <taxon>Hexapoda</taxon>
        <taxon>Insecta</taxon>
        <taxon>Pterygota</taxon>
        <taxon>Neoptera</taxon>
        <taxon>Endopterygota</taxon>
        <taxon>Diptera</taxon>
        <taxon>Nematocera</taxon>
        <taxon>Culicoidea</taxon>
        <taxon>Culicidae</taxon>
        <taxon>Culicinae</taxon>
        <taxon>Culicini</taxon>
        <taxon>Culex</taxon>
        <taxon>Culex</taxon>
    </lineage>
</organism>
<proteinExistence type="predicted"/>
<reference evidence="1 2" key="1">
    <citation type="submission" date="2024-05" db="EMBL/GenBank/DDBJ databases">
        <title>Culex pipiens pipiens assembly and annotation.</title>
        <authorList>
            <person name="Alout H."/>
            <person name="Durand T."/>
        </authorList>
    </citation>
    <scope>NUCLEOTIDE SEQUENCE [LARGE SCALE GENOMIC DNA]</scope>
    <source>
        <strain evidence="1">HA-2024</strain>
        <tissue evidence="1">Whole body</tissue>
    </source>
</reference>
<feature type="non-terminal residue" evidence="1">
    <location>
        <position position="1"/>
    </location>
</feature>
<sequence>TQPEQCLVTLDFIEWDIHKAIKLCKLQNILASFNLSLQECREALQSYDWDLHTTALKLKAHH</sequence>
<dbReference type="Proteomes" id="UP001562425">
    <property type="component" value="Unassembled WGS sequence"/>
</dbReference>
<accession>A0ABD1DZQ8</accession>
<dbReference type="EMBL" id="JBEHCU010000239">
    <property type="protein sequence ID" value="KAL1404585.1"/>
    <property type="molecule type" value="Genomic_DNA"/>
</dbReference>
<protein>
    <submittedName>
        <fullName evidence="1">Uncharacterized protein</fullName>
    </submittedName>
</protein>
<keyword evidence="2" id="KW-1185">Reference proteome</keyword>